<evidence type="ECO:0000313" key="2">
    <source>
        <dbReference type="Proteomes" id="UP000626148"/>
    </source>
</evidence>
<proteinExistence type="predicted"/>
<dbReference type="RefSeq" id="WP_189611595.1">
    <property type="nucleotide sequence ID" value="NZ_BMXR01000010.1"/>
</dbReference>
<organism evidence="1 2">
    <name type="scientific">Saccharospirillum salsuginis</name>
    <dbReference type="NCBI Taxonomy" id="418750"/>
    <lineage>
        <taxon>Bacteria</taxon>
        <taxon>Pseudomonadati</taxon>
        <taxon>Pseudomonadota</taxon>
        <taxon>Gammaproteobacteria</taxon>
        <taxon>Oceanospirillales</taxon>
        <taxon>Saccharospirillaceae</taxon>
        <taxon>Saccharospirillum</taxon>
    </lineage>
</organism>
<protein>
    <submittedName>
        <fullName evidence="1">Uncharacterized protein</fullName>
    </submittedName>
</protein>
<comment type="caution">
    <text evidence="1">The sequence shown here is derived from an EMBL/GenBank/DDBJ whole genome shotgun (WGS) entry which is preliminary data.</text>
</comment>
<accession>A0A918KKK2</accession>
<gene>
    <name evidence="1" type="ORF">GCM10007392_37600</name>
</gene>
<dbReference type="Proteomes" id="UP000626148">
    <property type="component" value="Unassembled WGS sequence"/>
</dbReference>
<dbReference type="AlphaFoldDB" id="A0A918KKK2"/>
<reference evidence="1" key="2">
    <citation type="submission" date="2020-09" db="EMBL/GenBank/DDBJ databases">
        <authorList>
            <person name="Sun Q."/>
            <person name="Kim S."/>
        </authorList>
    </citation>
    <scope>NUCLEOTIDE SEQUENCE</scope>
    <source>
        <strain evidence="1">KCTC 22169</strain>
    </source>
</reference>
<reference evidence="1" key="1">
    <citation type="journal article" date="2014" name="Int. J. Syst. Evol. Microbiol.">
        <title>Complete genome sequence of Corynebacterium casei LMG S-19264T (=DSM 44701T), isolated from a smear-ripened cheese.</title>
        <authorList>
            <consortium name="US DOE Joint Genome Institute (JGI-PGF)"/>
            <person name="Walter F."/>
            <person name="Albersmeier A."/>
            <person name="Kalinowski J."/>
            <person name="Ruckert C."/>
        </authorList>
    </citation>
    <scope>NUCLEOTIDE SEQUENCE</scope>
    <source>
        <strain evidence="1">KCTC 22169</strain>
    </source>
</reference>
<evidence type="ECO:0000313" key="1">
    <source>
        <dbReference type="EMBL" id="GGX66408.1"/>
    </source>
</evidence>
<sequence length="184" mass="22028">MKWLLESLLKTVQIGSYDSINIACFKSDNREFFHFITRVLTFVEEVDLKRYQRITQELDWIVNQQALARYSGKYSSSLRMCSVGYDITDETSNDDVIYYASLVIHEATHGYIYRKGIKYSEENWERIERLCVAEQNRFLKKAKTMFPEIAEKYISEFNPKSWKYYWSTPSWKKLLHQLSRILRG</sequence>
<dbReference type="EMBL" id="BMXR01000010">
    <property type="protein sequence ID" value="GGX66408.1"/>
    <property type="molecule type" value="Genomic_DNA"/>
</dbReference>
<name>A0A918KKK2_9GAMM</name>
<keyword evidence="2" id="KW-1185">Reference proteome</keyword>